<keyword evidence="3" id="KW-1185">Reference proteome</keyword>
<organism evidence="2 3">
    <name type="scientific">Tribonema minus</name>
    <dbReference type="NCBI Taxonomy" id="303371"/>
    <lineage>
        <taxon>Eukaryota</taxon>
        <taxon>Sar</taxon>
        <taxon>Stramenopiles</taxon>
        <taxon>Ochrophyta</taxon>
        <taxon>PX clade</taxon>
        <taxon>Xanthophyceae</taxon>
        <taxon>Tribonematales</taxon>
        <taxon>Tribonemataceae</taxon>
        <taxon>Tribonema</taxon>
    </lineage>
</organism>
<evidence type="ECO:0000313" key="3">
    <source>
        <dbReference type="Proteomes" id="UP000664859"/>
    </source>
</evidence>
<evidence type="ECO:0000256" key="1">
    <source>
        <dbReference type="SAM" id="MobiDB-lite"/>
    </source>
</evidence>
<feature type="compositionally biased region" description="Low complexity" evidence="1">
    <location>
        <begin position="250"/>
        <end position="269"/>
    </location>
</feature>
<sequence>MGRALPRPWDTVAAAPRGGEDVLLEAAGARFAQHAWPLHTKYYSTQIRFWEQRELPSISAVHEDGAIHAAAGEHGVEGIIAVFDVTQDDAFESVREWGTFCDERDALALRLLVASKASHLRKLQMADLFADGDEMERRREVYIHWCLDHGFEYIEANCCRPDLGGDTREKEGVPRVVEALQSTAWASIGAPGRGFSSGGGGGGFGAHATAAVAGGSGGLDEDGGSEEGGGSGEEGEWDDFGEGVPPAGYGALDDGSDTDAGAASPSSDAHLPVDDGGDHGGFVDEAAVAAAAAAAAAAEAEAAGESYTTTVPGIINFTVQREKRDPGCVTLALLALLLQEAHVDTGAAQAQADTATPPAPPQHSGGATAGAGDPLSRALGVMLDADDGGEEQGQGDEGGVEFERLLSAVHSVRRSVQDLPDAQRRDQAAAMALRIMGMMGMGADEEDSSDEDDTHMTASDSRQQ</sequence>
<accession>A0A835Z725</accession>
<name>A0A835Z725_9STRA</name>
<feature type="region of interest" description="Disordered" evidence="1">
    <location>
        <begin position="440"/>
        <end position="464"/>
    </location>
</feature>
<dbReference type="Proteomes" id="UP000664859">
    <property type="component" value="Unassembled WGS sequence"/>
</dbReference>
<feature type="compositionally biased region" description="Acidic residues" evidence="1">
    <location>
        <begin position="443"/>
        <end position="453"/>
    </location>
</feature>
<evidence type="ECO:0000313" key="2">
    <source>
        <dbReference type="EMBL" id="KAG5186877.1"/>
    </source>
</evidence>
<dbReference type="PANTHER" id="PTHR14659">
    <property type="entry name" value="ALPHA- AND GAMMA-ADAPTIN-BINDING PROTEIN P34"/>
    <property type="match status" value="1"/>
</dbReference>
<dbReference type="Gene3D" id="3.40.50.11960">
    <property type="match status" value="1"/>
</dbReference>
<dbReference type="AlphaFoldDB" id="A0A835Z725"/>
<reference evidence="2" key="1">
    <citation type="submission" date="2021-02" db="EMBL/GenBank/DDBJ databases">
        <title>First Annotated Genome of the Yellow-green Alga Tribonema minus.</title>
        <authorList>
            <person name="Mahan K.M."/>
        </authorList>
    </citation>
    <scope>NUCLEOTIDE SEQUENCE</scope>
    <source>
        <strain evidence="2">UTEX B ZZ1240</strain>
    </source>
</reference>
<dbReference type="OrthoDB" id="1741717at2759"/>
<feature type="region of interest" description="Disordered" evidence="1">
    <location>
        <begin position="212"/>
        <end position="280"/>
    </location>
</feature>
<protein>
    <submittedName>
        <fullName evidence="2">Uncharacterized protein</fullName>
    </submittedName>
</protein>
<feature type="region of interest" description="Disordered" evidence="1">
    <location>
        <begin position="348"/>
        <end position="374"/>
    </location>
</feature>
<feature type="compositionally biased region" description="Basic and acidic residues" evidence="1">
    <location>
        <begin position="271"/>
        <end position="280"/>
    </location>
</feature>
<dbReference type="EMBL" id="JAFCMP010000101">
    <property type="protein sequence ID" value="KAG5186877.1"/>
    <property type="molecule type" value="Genomic_DNA"/>
</dbReference>
<dbReference type="PANTHER" id="PTHR14659:SF1">
    <property type="entry name" value="ALPHA- AND GAMMA-ADAPTIN-BINDING PROTEIN P34"/>
    <property type="match status" value="1"/>
</dbReference>
<dbReference type="InterPro" id="IPR019341">
    <property type="entry name" value="Alpha/Gamma-adaptin-bd_p34"/>
</dbReference>
<comment type="caution">
    <text evidence="2">The sequence shown here is derived from an EMBL/GenBank/DDBJ whole genome shotgun (WGS) entry which is preliminary data.</text>
</comment>
<gene>
    <name evidence="2" type="ORF">JKP88DRAFT_348069</name>
</gene>
<proteinExistence type="predicted"/>